<feature type="transmembrane region" description="Helical" evidence="7">
    <location>
        <begin position="72"/>
        <end position="93"/>
    </location>
</feature>
<accession>A0A9P8FLS3</accession>
<proteinExistence type="predicted"/>
<reference evidence="8" key="1">
    <citation type="journal article" date="2021" name="J Fungi (Basel)">
        <title>Virulence traits and population genomics of the black yeast Aureobasidium melanogenum.</title>
        <authorList>
            <person name="Cernosa A."/>
            <person name="Sun X."/>
            <person name="Gostincar C."/>
            <person name="Fang C."/>
            <person name="Gunde-Cimerman N."/>
            <person name="Song Z."/>
        </authorList>
    </citation>
    <scope>NUCLEOTIDE SEQUENCE</scope>
    <source>
        <strain evidence="8">EXF-9298</strain>
    </source>
</reference>
<evidence type="ECO:0000256" key="1">
    <source>
        <dbReference type="ARBA" id="ARBA00004141"/>
    </source>
</evidence>
<comment type="subcellular location">
    <subcellularLocation>
        <location evidence="1">Membrane</location>
        <topology evidence="1">Multi-pass membrane protein</topology>
    </subcellularLocation>
</comment>
<feature type="transmembrane region" description="Helical" evidence="7">
    <location>
        <begin position="273"/>
        <end position="293"/>
    </location>
</feature>
<evidence type="ECO:0000256" key="2">
    <source>
        <dbReference type="ARBA" id="ARBA00022448"/>
    </source>
</evidence>
<dbReference type="Proteomes" id="UP000729357">
    <property type="component" value="Unassembled WGS sequence"/>
</dbReference>
<feature type="transmembrane region" description="Helical" evidence="7">
    <location>
        <begin position="401"/>
        <end position="425"/>
    </location>
</feature>
<organism evidence="8 9">
    <name type="scientific">Aureobasidium melanogenum</name>
    <name type="common">Aureobasidium pullulans var. melanogenum</name>
    <dbReference type="NCBI Taxonomy" id="46634"/>
    <lineage>
        <taxon>Eukaryota</taxon>
        <taxon>Fungi</taxon>
        <taxon>Dikarya</taxon>
        <taxon>Ascomycota</taxon>
        <taxon>Pezizomycotina</taxon>
        <taxon>Dothideomycetes</taxon>
        <taxon>Dothideomycetidae</taxon>
        <taxon>Dothideales</taxon>
        <taxon>Saccotheciaceae</taxon>
        <taxon>Aureobasidium</taxon>
    </lineage>
</organism>
<feature type="transmembrane region" description="Helical" evidence="7">
    <location>
        <begin position="195"/>
        <end position="214"/>
    </location>
</feature>
<evidence type="ECO:0000256" key="5">
    <source>
        <dbReference type="ARBA" id="ARBA00023136"/>
    </source>
</evidence>
<feature type="transmembrane region" description="Helical" evidence="7">
    <location>
        <begin position="328"/>
        <end position="354"/>
    </location>
</feature>
<comment type="caution">
    <text evidence="8">The sequence shown here is derived from an EMBL/GenBank/DDBJ whole genome shotgun (WGS) entry which is preliminary data.</text>
</comment>
<feature type="transmembrane region" description="Helical" evidence="7">
    <location>
        <begin position="445"/>
        <end position="464"/>
    </location>
</feature>
<dbReference type="Gene3D" id="1.20.1740.10">
    <property type="entry name" value="Amino acid/polyamine transporter I"/>
    <property type="match status" value="1"/>
</dbReference>
<dbReference type="GO" id="GO:0022857">
    <property type="term" value="F:transmembrane transporter activity"/>
    <property type="evidence" value="ECO:0007669"/>
    <property type="project" value="InterPro"/>
</dbReference>
<feature type="transmembrane region" description="Helical" evidence="7">
    <location>
        <begin position="234"/>
        <end position="252"/>
    </location>
</feature>
<feature type="transmembrane region" description="Helical" evidence="7">
    <location>
        <begin position="137"/>
        <end position="156"/>
    </location>
</feature>
<keyword evidence="4 7" id="KW-1133">Transmembrane helix</keyword>
<name>A0A9P8FLS3_AURME</name>
<feature type="transmembrane region" description="Helical" evidence="7">
    <location>
        <begin position="375"/>
        <end position="395"/>
    </location>
</feature>
<feature type="transmembrane region" description="Helical" evidence="7">
    <location>
        <begin position="168"/>
        <end position="188"/>
    </location>
</feature>
<feature type="region of interest" description="Disordered" evidence="6">
    <location>
        <begin position="1"/>
        <end position="27"/>
    </location>
</feature>
<feature type="transmembrane region" description="Helical" evidence="7">
    <location>
        <begin position="476"/>
        <end position="494"/>
    </location>
</feature>
<evidence type="ECO:0000313" key="9">
    <source>
        <dbReference type="Proteomes" id="UP000729357"/>
    </source>
</evidence>
<dbReference type="PIRSF" id="PIRSF006060">
    <property type="entry name" value="AA_transporter"/>
    <property type="match status" value="1"/>
</dbReference>
<dbReference type="PANTHER" id="PTHR45649">
    <property type="entry name" value="AMINO-ACID PERMEASE BAT1"/>
    <property type="match status" value="1"/>
</dbReference>
<keyword evidence="5 7" id="KW-0472">Membrane</keyword>
<evidence type="ECO:0000256" key="4">
    <source>
        <dbReference type="ARBA" id="ARBA00022989"/>
    </source>
</evidence>
<dbReference type="EMBL" id="JAHFXS010001655">
    <property type="protein sequence ID" value="KAG9976287.1"/>
    <property type="molecule type" value="Genomic_DNA"/>
</dbReference>
<keyword evidence="3 7" id="KW-0812">Transmembrane</keyword>
<evidence type="ECO:0000256" key="7">
    <source>
        <dbReference type="SAM" id="Phobius"/>
    </source>
</evidence>
<evidence type="ECO:0000256" key="3">
    <source>
        <dbReference type="ARBA" id="ARBA00022692"/>
    </source>
</evidence>
<keyword evidence="9" id="KW-1185">Reference proteome</keyword>
<dbReference type="PANTHER" id="PTHR45649:SF1">
    <property type="entry name" value="TRANSPORTER, PUTATIVE (EUROFUNG)-RELATED"/>
    <property type="match status" value="1"/>
</dbReference>
<dbReference type="AlphaFoldDB" id="A0A9P8FLS3"/>
<reference evidence="8" key="2">
    <citation type="submission" date="2021-08" db="EMBL/GenBank/DDBJ databases">
        <authorList>
            <person name="Gostincar C."/>
            <person name="Sun X."/>
            <person name="Song Z."/>
            <person name="Gunde-Cimerman N."/>
        </authorList>
    </citation>
    <scope>NUCLEOTIDE SEQUENCE</scope>
    <source>
        <strain evidence="8">EXF-9298</strain>
    </source>
</reference>
<dbReference type="InterPro" id="IPR002293">
    <property type="entry name" value="AA/rel_permease1"/>
</dbReference>
<evidence type="ECO:0000256" key="6">
    <source>
        <dbReference type="SAM" id="MobiDB-lite"/>
    </source>
</evidence>
<sequence length="506" mass="55683">MTAVEMRSSKPQYAADVEASESSSSEGYQLAQPRMERRFHRWQMVGFSCTIMITWEGLLFVFTYGLENGGPAGLIYGFIFCWIGYLAVVLSLAELVSMMPNAAGQYYWVGNLAPPRYGSFLSWMTGWQQFLAWQADIASAAYLASEVLLGLVNLNIPSYVPKGWQVTLVLYAIMLFALAFNTVLIRFLPQVEWMILMIHILGFIVIAVPVTYFAKHNTASEVFTTLLTLGDYSPGTSFFVGLTTSVFAFLGADGAIHMCEEVDNAAVEVPKSLVHSITINGFLGFGMMLMMLFCIGDVKDALNSPTGFPFIQIFQQALPNSTAFTTGLASLLLVLLVSAVVSVTAAASRVTWAFARDDGLPGSSHLKKANDKVKLPVWSIVLSFVITLLLGLINIGSATAFNAVISLMVASYLASYIMPIALLAWKRWTKQDLQMGPWHMGRFGLVINVVAIIWTAVVFVFSFWPTSASVTLQTMNWAVLLWGGSFVLGCLLYIRQRKSFKTLAMA</sequence>
<dbReference type="Pfam" id="PF13520">
    <property type="entry name" value="AA_permease_2"/>
    <property type="match status" value="1"/>
</dbReference>
<keyword evidence="2" id="KW-0813">Transport</keyword>
<feature type="non-terminal residue" evidence="8">
    <location>
        <position position="1"/>
    </location>
</feature>
<dbReference type="OrthoDB" id="3257095at2759"/>
<protein>
    <submittedName>
        <fullName evidence="8">Amino acid transporter</fullName>
    </submittedName>
</protein>
<gene>
    <name evidence="8" type="ORF">KCU98_g10821</name>
</gene>
<feature type="transmembrane region" description="Helical" evidence="7">
    <location>
        <begin position="44"/>
        <end position="66"/>
    </location>
</feature>
<dbReference type="GO" id="GO:0016020">
    <property type="term" value="C:membrane"/>
    <property type="evidence" value="ECO:0007669"/>
    <property type="project" value="UniProtKB-SubCell"/>
</dbReference>
<evidence type="ECO:0000313" key="8">
    <source>
        <dbReference type="EMBL" id="KAG9976287.1"/>
    </source>
</evidence>